<name>A0A8I0Q5A6_MORMO</name>
<comment type="caution">
    <text evidence="2">The sequence shown here is derived from an EMBL/GenBank/DDBJ whole genome shotgun (WGS) entry which is preliminary data.</text>
</comment>
<feature type="domain" description="Bacterial CdiA-CT RNAse A" evidence="1">
    <location>
        <begin position="5"/>
        <end position="115"/>
    </location>
</feature>
<dbReference type="CDD" id="cd20684">
    <property type="entry name" value="CdiA-CT_Yk_RNaseA-like"/>
    <property type="match status" value="1"/>
</dbReference>
<evidence type="ECO:0000259" key="1">
    <source>
        <dbReference type="Pfam" id="PF18431"/>
    </source>
</evidence>
<sequence length="116" mass="12812">MKIWGHAIRGHVGKINAQLLARFEADPKIRASSTFTDMKTADWAIGNGVAANQDKISAFMAGSDTRIILNYESSTNIGRVIYKGQTKSIDSNKVVIVIDKDPLMPNGYRIQTAYPR</sequence>
<dbReference type="EMBL" id="PKLF01000009">
    <property type="protein sequence ID" value="MBE8612983.1"/>
    <property type="molecule type" value="Genomic_DNA"/>
</dbReference>
<accession>A0A8I0Q5A6</accession>
<gene>
    <name evidence="2" type="ORF">CYG68_11270</name>
</gene>
<dbReference type="Pfam" id="PF18431">
    <property type="entry name" value="RNAse_A_bac"/>
    <property type="match status" value="1"/>
</dbReference>
<dbReference type="AlphaFoldDB" id="A0A8I0Q5A6"/>
<evidence type="ECO:0000313" key="3">
    <source>
        <dbReference type="Proteomes" id="UP000650477"/>
    </source>
</evidence>
<dbReference type="RefSeq" id="WP_228006212.1">
    <property type="nucleotide sequence ID" value="NZ_PKLF01000009.1"/>
</dbReference>
<organism evidence="2 3">
    <name type="scientific">Morganella morganii</name>
    <name type="common">Proteus morganii</name>
    <dbReference type="NCBI Taxonomy" id="582"/>
    <lineage>
        <taxon>Bacteria</taxon>
        <taxon>Pseudomonadati</taxon>
        <taxon>Pseudomonadota</taxon>
        <taxon>Gammaproteobacteria</taxon>
        <taxon>Enterobacterales</taxon>
        <taxon>Morganellaceae</taxon>
        <taxon>Morganella</taxon>
    </lineage>
</organism>
<proteinExistence type="predicted"/>
<reference evidence="2" key="1">
    <citation type="submission" date="2017-12" db="EMBL/GenBank/DDBJ databases">
        <title>Genome sequencing and analysis.</title>
        <authorList>
            <person name="Huang Y.-T."/>
        </authorList>
    </citation>
    <scope>NUCLEOTIDE SEQUENCE</scope>
    <source>
        <strain evidence="2">VGH116</strain>
    </source>
</reference>
<dbReference type="InterPro" id="IPR041436">
    <property type="entry name" value="RNAse_A_bac"/>
</dbReference>
<protein>
    <recommendedName>
        <fullName evidence="1">Bacterial CdiA-CT RNAse A domain-containing protein</fullName>
    </recommendedName>
</protein>
<evidence type="ECO:0000313" key="2">
    <source>
        <dbReference type="EMBL" id="MBE8612983.1"/>
    </source>
</evidence>
<dbReference type="Proteomes" id="UP000650477">
    <property type="component" value="Unassembled WGS sequence"/>
</dbReference>